<gene>
    <name evidence="2" type="ORF">TorRG33x02_264740</name>
</gene>
<dbReference type="AlphaFoldDB" id="A0A2P5D2B9"/>
<accession>A0A2P5D2B9</accession>
<evidence type="ECO:0000313" key="3">
    <source>
        <dbReference type="Proteomes" id="UP000237000"/>
    </source>
</evidence>
<feature type="chain" id="PRO_5015171594" description="CCHC-type domain-containing protein" evidence="1">
    <location>
        <begin position="21"/>
        <end position="306"/>
    </location>
</feature>
<sequence length="306" mass="35303">MAINTLWIFSIVSLLSKISASVWRFQRRDALSMLIVSRLHGNASTWLEQLQISRYREGRHPNDLSETESQQVARYISGLKDAIFDQMTLKTIWTLFVVVNLDVPKPPPNSQKANIYAHPALGKYYCCNQPGHHLNECPQQQQNALIDRLDETLEPYDEYNEEAYLLPDKGEVISCIIEMLLLTSILPPPSQCHSLFKTHCTIDKNMCEVIIYSGNTENIISRALVKALGQPIKKHSHPYKVGWIKKKMESQVSEICCVSFTIDKLYQDEVTTSYMLFYLRPWAQIAIRLHLRRFALEKVCFILNVQ</sequence>
<organism evidence="2 3">
    <name type="scientific">Trema orientale</name>
    <name type="common">Charcoal tree</name>
    <name type="synonym">Celtis orientalis</name>
    <dbReference type="NCBI Taxonomy" id="63057"/>
    <lineage>
        <taxon>Eukaryota</taxon>
        <taxon>Viridiplantae</taxon>
        <taxon>Streptophyta</taxon>
        <taxon>Embryophyta</taxon>
        <taxon>Tracheophyta</taxon>
        <taxon>Spermatophyta</taxon>
        <taxon>Magnoliopsida</taxon>
        <taxon>eudicotyledons</taxon>
        <taxon>Gunneridae</taxon>
        <taxon>Pentapetalae</taxon>
        <taxon>rosids</taxon>
        <taxon>fabids</taxon>
        <taxon>Rosales</taxon>
        <taxon>Cannabaceae</taxon>
        <taxon>Trema</taxon>
    </lineage>
</organism>
<dbReference type="PANTHER" id="PTHR35046:SF9">
    <property type="entry name" value="RNA-DIRECTED DNA POLYMERASE"/>
    <property type="match status" value="1"/>
</dbReference>
<dbReference type="PANTHER" id="PTHR35046">
    <property type="entry name" value="ZINC KNUCKLE (CCHC-TYPE) FAMILY PROTEIN"/>
    <property type="match status" value="1"/>
</dbReference>
<comment type="caution">
    <text evidence="2">The sequence shown here is derived from an EMBL/GenBank/DDBJ whole genome shotgun (WGS) entry which is preliminary data.</text>
</comment>
<evidence type="ECO:0008006" key="4">
    <source>
        <dbReference type="Google" id="ProtNLM"/>
    </source>
</evidence>
<name>A0A2P5D2B9_TREOI</name>
<dbReference type="OrthoDB" id="1748439at2759"/>
<evidence type="ECO:0000313" key="2">
    <source>
        <dbReference type="EMBL" id="PON67433.1"/>
    </source>
</evidence>
<reference evidence="3" key="1">
    <citation type="submission" date="2016-06" db="EMBL/GenBank/DDBJ databases">
        <title>Parallel loss of symbiosis genes in relatives of nitrogen-fixing non-legume Parasponia.</title>
        <authorList>
            <person name="Van Velzen R."/>
            <person name="Holmer R."/>
            <person name="Bu F."/>
            <person name="Rutten L."/>
            <person name="Van Zeijl A."/>
            <person name="Liu W."/>
            <person name="Santuari L."/>
            <person name="Cao Q."/>
            <person name="Sharma T."/>
            <person name="Shen D."/>
            <person name="Roswanjaya Y."/>
            <person name="Wardhani T."/>
            <person name="Kalhor M.S."/>
            <person name="Jansen J."/>
            <person name="Van den Hoogen J."/>
            <person name="Gungor B."/>
            <person name="Hartog M."/>
            <person name="Hontelez J."/>
            <person name="Verver J."/>
            <person name="Yang W.-C."/>
            <person name="Schijlen E."/>
            <person name="Repin R."/>
            <person name="Schilthuizen M."/>
            <person name="Schranz E."/>
            <person name="Heidstra R."/>
            <person name="Miyata K."/>
            <person name="Fedorova E."/>
            <person name="Kohlen W."/>
            <person name="Bisseling T."/>
            <person name="Smit S."/>
            <person name="Geurts R."/>
        </authorList>
    </citation>
    <scope>NUCLEOTIDE SEQUENCE [LARGE SCALE GENOMIC DNA]</scope>
    <source>
        <strain evidence="3">cv. RG33-2</strain>
    </source>
</reference>
<protein>
    <recommendedName>
        <fullName evidence="4">CCHC-type domain-containing protein</fullName>
    </recommendedName>
</protein>
<feature type="signal peptide" evidence="1">
    <location>
        <begin position="1"/>
        <end position="20"/>
    </location>
</feature>
<proteinExistence type="predicted"/>
<dbReference type="EMBL" id="JXTC01000304">
    <property type="protein sequence ID" value="PON67433.1"/>
    <property type="molecule type" value="Genomic_DNA"/>
</dbReference>
<evidence type="ECO:0000256" key="1">
    <source>
        <dbReference type="SAM" id="SignalP"/>
    </source>
</evidence>
<dbReference type="InParanoid" id="A0A2P5D2B9"/>
<keyword evidence="1" id="KW-0732">Signal</keyword>
<keyword evidence="3" id="KW-1185">Reference proteome</keyword>
<dbReference type="Proteomes" id="UP000237000">
    <property type="component" value="Unassembled WGS sequence"/>
</dbReference>